<dbReference type="Proteomes" id="UP000301309">
    <property type="component" value="Unassembled WGS sequence"/>
</dbReference>
<keyword evidence="2" id="KW-1185">Reference proteome</keyword>
<sequence length="80" mass="8915">MLRRYGRMCVGCRAWRRLYPTTGPCRICGRDLHLGESGACRLCMKQAQMLGPAARPWTWKGRTGTGSSCSSRMPNGAYNC</sequence>
<evidence type="ECO:0008006" key="3">
    <source>
        <dbReference type="Google" id="ProtNLM"/>
    </source>
</evidence>
<dbReference type="AlphaFoldDB" id="A0A4D4KRM9"/>
<evidence type="ECO:0000313" key="2">
    <source>
        <dbReference type="Proteomes" id="UP000301309"/>
    </source>
</evidence>
<proteinExistence type="predicted"/>
<organism evidence="1 2">
    <name type="scientific">Streptomyces violaceusniger</name>
    <dbReference type="NCBI Taxonomy" id="68280"/>
    <lineage>
        <taxon>Bacteria</taxon>
        <taxon>Bacillati</taxon>
        <taxon>Actinomycetota</taxon>
        <taxon>Actinomycetes</taxon>
        <taxon>Kitasatosporales</taxon>
        <taxon>Streptomycetaceae</taxon>
        <taxon>Streptomyces</taxon>
        <taxon>Streptomyces violaceusniger group</taxon>
    </lineage>
</organism>
<reference evidence="1 2" key="1">
    <citation type="journal article" date="2020" name="Int. J. Syst. Evol. Microbiol.">
        <title>Reclassification of Streptomyces castelarensis and Streptomyces sporoclivatus as later heterotypic synonyms of Streptomyces antimycoticus.</title>
        <authorList>
            <person name="Komaki H."/>
            <person name="Tamura T."/>
        </authorList>
    </citation>
    <scope>NUCLEOTIDE SEQUENCE [LARGE SCALE GENOMIC DNA]</scope>
    <source>
        <strain evidence="1 2">NBRC 13459</strain>
    </source>
</reference>
<protein>
    <recommendedName>
        <fullName evidence="3">Double zinc ribbon domain-containing protein</fullName>
    </recommendedName>
</protein>
<gene>
    <name evidence="1" type="ORF">SVIO_001790</name>
</gene>
<accession>A0A4D4KRM9</accession>
<name>A0A4D4KRM9_STRVO</name>
<dbReference type="EMBL" id="BJHW01000001">
    <property type="protein sequence ID" value="GDY49556.1"/>
    <property type="molecule type" value="Genomic_DNA"/>
</dbReference>
<evidence type="ECO:0000313" key="1">
    <source>
        <dbReference type="EMBL" id="GDY49556.1"/>
    </source>
</evidence>
<comment type="caution">
    <text evidence="1">The sequence shown here is derived from an EMBL/GenBank/DDBJ whole genome shotgun (WGS) entry which is preliminary data.</text>
</comment>